<name>A0A0C3FZ42_PILCF</name>
<dbReference type="HOGENOM" id="CLU_047433_0_0_1"/>
<dbReference type="STRING" id="765440.A0A0C3FZ42"/>
<sequence>MQTSLPDLPFTNYGKAELRPFGTHSTAESTPRTYPRTDLQTLTLWTSFPDNIHQAIQSATARAHLPSTPFTIEVSTSTRFVENEEKIRTHATVALHEAVEKVLAKLGVNGWFALPGGGNVAIVGDPDFSWIMSTRQPHPKVIVEYTTWWAADLTYVFEAFDGTRDDTLSKQSLEALQQIYGYMTFNNNKFGILTNWQRALFLHRVETSDRKTLQYYLIELDGPGHISMLKAWVGMVLLAEADWFYASPTISSVPPGLNFGTSAAWKNWARAFQDAQEYRMLPHDGTYECLTLDLRLCCFNLSSARRASIGCVVDAQFLAPPVGKSNLQVVCKVVDVLRYPDAADLLDREVRAYAALEHLQGNVIPKLYGFYEIWGILRLIALEPVGNAIPEDEQINQTLRTKMKTALQCIHVAGYIHGDIARRNFCRRARGAVFLVDLERCRRSRNQSELDDEMNEVDGL</sequence>
<dbReference type="SUPFAM" id="SSF56112">
    <property type="entry name" value="Protein kinase-like (PK-like)"/>
    <property type="match status" value="1"/>
</dbReference>
<organism evidence="1 2">
    <name type="scientific">Piloderma croceum (strain F 1598)</name>
    <dbReference type="NCBI Taxonomy" id="765440"/>
    <lineage>
        <taxon>Eukaryota</taxon>
        <taxon>Fungi</taxon>
        <taxon>Dikarya</taxon>
        <taxon>Basidiomycota</taxon>
        <taxon>Agaricomycotina</taxon>
        <taxon>Agaricomycetes</taxon>
        <taxon>Agaricomycetidae</taxon>
        <taxon>Atheliales</taxon>
        <taxon>Atheliaceae</taxon>
        <taxon>Piloderma</taxon>
    </lineage>
</organism>
<evidence type="ECO:0000313" key="2">
    <source>
        <dbReference type="Proteomes" id="UP000054166"/>
    </source>
</evidence>
<accession>A0A0C3FZ42</accession>
<dbReference type="Proteomes" id="UP000054166">
    <property type="component" value="Unassembled WGS sequence"/>
</dbReference>
<dbReference type="PANTHER" id="PTHR37171:SF1">
    <property type="entry name" value="SERINE_THREONINE-PROTEIN KINASE YRZF-RELATED"/>
    <property type="match status" value="1"/>
</dbReference>
<dbReference type="EMBL" id="KN832986">
    <property type="protein sequence ID" value="KIM84989.1"/>
    <property type="molecule type" value="Genomic_DNA"/>
</dbReference>
<proteinExistence type="predicted"/>
<dbReference type="PANTHER" id="PTHR37171">
    <property type="entry name" value="SERINE/THREONINE-PROTEIN KINASE YRZF-RELATED"/>
    <property type="match status" value="1"/>
</dbReference>
<keyword evidence="2" id="KW-1185">Reference proteome</keyword>
<dbReference type="OrthoDB" id="3182995at2759"/>
<evidence type="ECO:0000313" key="1">
    <source>
        <dbReference type="EMBL" id="KIM84989.1"/>
    </source>
</evidence>
<dbReference type="InParanoid" id="A0A0C3FZ42"/>
<dbReference type="InterPro" id="IPR052396">
    <property type="entry name" value="Meiotic_Drive_Suppr_Kinase"/>
</dbReference>
<reference evidence="1 2" key="1">
    <citation type="submission" date="2014-04" db="EMBL/GenBank/DDBJ databases">
        <authorList>
            <consortium name="DOE Joint Genome Institute"/>
            <person name="Kuo A."/>
            <person name="Tarkka M."/>
            <person name="Buscot F."/>
            <person name="Kohler A."/>
            <person name="Nagy L.G."/>
            <person name="Floudas D."/>
            <person name="Copeland A."/>
            <person name="Barry K.W."/>
            <person name="Cichocki N."/>
            <person name="Veneault-Fourrey C."/>
            <person name="LaButti K."/>
            <person name="Lindquist E.A."/>
            <person name="Lipzen A."/>
            <person name="Lundell T."/>
            <person name="Morin E."/>
            <person name="Murat C."/>
            <person name="Sun H."/>
            <person name="Tunlid A."/>
            <person name="Henrissat B."/>
            <person name="Grigoriev I.V."/>
            <person name="Hibbett D.S."/>
            <person name="Martin F."/>
            <person name="Nordberg H.P."/>
            <person name="Cantor M.N."/>
            <person name="Hua S.X."/>
        </authorList>
    </citation>
    <scope>NUCLEOTIDE SEQUENCE [LARGE SCALE GENOMIC DNA]</scope>
    <source>
        <strain evidence="1 2">F 1598</strain>
    </source>
</reference>
<reference evidence="2" key="2">
    <citation type="submission" date="2015-01" db="EMBL/GenBank/DDBJ databases">
        <title>Evolutionary Origins and Diversification of the Mycorrhizal Mutualists.</title>
        <authorList>
            <consortium name="DOE Joint Genome Institute"/>
            <consortium name="Mycorrhizal Genomics Consortium"/>
            <person name="Kohler A."/>
            <person name="Kuo A."/>
            <person name="Nagy L.G."/>
            <person name="Floudas D."/>
            <person name="Copeland A."/>
            <person name="Barry K.W."/>
            <person name="Cichocki N."/>
            <person name="Veneault-Fourrey C."/>
            <person name="LaButti K."/>
            <person name="Lindquist E.A."/>
            <person name="Lipzen A."/>
            <person name="Lundell T."/>
            <person name="Morin E."/>
            <person name="Murat C."/>
            <person name="Riley R."/>
            <person name="Ohm R."/>
            <person name="Sun H."/>
            <person name="Tunlid A."/>
            <person name="Henrissat B."/>
            <person name="Grigoriev I.V."/>
            <person name="Hibbett D.S."/>
            <person name="Martin F."/>
        </authorList>
    </citation>
    <scope>NUCLEOTIDE SEQUENCE [LARGE SCALE GENOMIC DNA]</scope>
    <source>
        <strain evidence="2">F 1598</strain>
    </source>
</reference>
<evidence type="ECO:0008006" key="3">
    <source>
        <dbReference type="Google" id="ProtNLM"/>
    </source>
</evidence>
<gene>
    <name evidence="1" type="ORF">PILCRDRAFT_67342</name>
</gene>
<dbReference type="AlphaFoldDB" id="A0A0C3FZ42"/>
<dbReference type="InterPro" id="IPR011009">
    <property type="entry name" value="Kinase-like_dom_sf"/>
</dbReference>
<protein>
    <recommendedName>
        <fullName evidence="3">Protein kinase domain-containing protein</fullName>
    </recommendedName>
</protein>